<evidence type="ECO:0000313" key="2">
    <source>
        <dbReference type="Proteomes" id="UP000235786"/>
    </source>
</evidence>
<dbReference type="SUPFAM" id="SSF53474">
    <property type="entry name" value="alpha/beta-Hydrolases"/>
    <property type="match status" value="2"/>
</dbReference>
<evidence type="ECO:0000313" key="1">
    <source>
        <dbReference type="EMBL" id="PMD37572.1"/>
    </source>
</evidence>
<organism evidence="1 2">
    <name type="scientific">Hyaloscypha variabilis (strain UAMH 11265 / GT02V1 / F)</name>
    <name type="common">Meliniomyces variabilis</name>
    <dbReference type="NCBI Taxonomy" id="1149755"/>
    <lineage>
        <taxon>Eukaryota</taxon>
        <taxon>Fungi</taxon>
        <taxon>Dikarya</taxon>
        <taxon>Ascomycota</taxon>
        <taxon>Pezizomycotina</taxon>
        <taxon>Leotiomycetes</taxon>
        <taxon>Helotiales</taxon>
        <taxon>Hyaloscyphaceae</taxon>
        <taxon>Hyaloscypha</taxon>
        <taxon>Hyaloscypha variabilis</taxon>
    </lineage>
</organism>
<gene>
    <name evidence="1" type="ORF">L207DRAFT_585913</name>
</gene>
<keyword evidence="2" id="KW-1185">Reference proteome</keyword>
<dbReference type="AlphaFoldDB" id="A0A2J6RGC5"/>
<sequence>MPSLIESTLVLSSDSRFTYYDSGVPSPDHPYTTYIFVHGALFNHRIWKQMLDSVPSNTRVLAHSTRGYAGSSSFSNPDASEEELRTLIGKDLASVIVGFVDQLSLLSHPASTMKLLTWSIGVCSLLSAYNLLATEKLPSSHSEVLTTQVSEIIVFEGPSTLGFGIPASAATLAFRAVFDNLSPGEMFVTAIRQVTGIYDYSDEVLEKVVNGVPTLDAVFQPRGSLADDEDFMGIINPIMDPTPLGIYVKARTQESKEGLEWSRTALKAMLEASGVKEVKVLTTKHTVPDCLEGPAVLVGEFTRLEEERKVKKMKLRWVEGEYNHFVLVQAPNELWKTIRS</sequence>
<dbReference type="InterPro" id="IPR029058">
    <property type="entry name" value="AB_hydrolase_fold"/>
</dbReference>
<reference evidence="1 2" key="1">
    <citation type="submission" date="2016-04" db="EMBL/GenBank/DDBJ databases">
        <title>A degradative enzymes factory behind the ericoid mycorrhizal symbiosis.</title>
        <authorList>
            <consortium name="DOE Joint Genome Institute"/>
            <person name="Martino E."/>
            <person name="Morin E."/>
            <person name="Grelet G."/>
            <person name="Kuo A."/>
            <person name="Kohler A."/>
            <person name="Daghino S."/>
            <person name="Barry K."/>
            <person name="Choi C."/>
            <person name="Cichocki N."/>
            <person name="Clum A."/>
            <person name="Copeland A."/>
            <person name="Hainaut M."/>
            <person name="Haridas S."/>
            <person name="Labutti K."/>
            <person name="Lindquist E."/>
            <person name="Lipzen A."/>
            <person name="Khouja H.-R."/>
            <person name="Murat C."/>
            <person name="Ohm R."/>
            <person name="Olson A."/>
            <person name="Spatafora J."/>
            <person name="Veneault-Fourrey C."/>
            <person name="Henrissat B."/>
            <person name="Grigoriev I."/>
            <person name="Martin F."/>
            <person name="Perotto S."/>
        </authorList>
    </citation>
    <scope>NUCLEOTIDE SEQUENCE [LARGE SCALE GENOMIC DNA]</scope>
    <source>
        <strain evidence="1 2">F</strain>
    </source>
</reference>
<name>A0A2J6RGC5_HYAVF</name>
<protein>
    <recommendedName>
        <fullName evidence="3">Alpha/beta-hydrolase</fullName>
    </recommendedName>
</protein>
<proteinExistence type="predicted"/>
<dbReference type="OrthoDB" id="3466517at2759"/>
<dbReference type="Gene3D" id="3.40.50.1820">
    <property type="entry name" value="alpha/beta hydrolase"/>
    <property type="match status" value="1"/>
</dbReference>
<evidence type="ECO:0008006" key="3">
    <source>
        <dbReference type="Google" id="ProtNLM"/>
    </source>
</evidence>
<accession>A0A2J6RGC5</accession>
<dbReference type="Proteomes" id="UP000235786">
    <property type="component" value="Unassembled WGS sequence"/>
</dbReference>
<dbReference type="EMBL" id="KZ613949">
    <property type="protein sequence ID" value="PMD37572.1"/>
    <property type="molecule type" value="Genomic_DNA"/>
</dbReference>